<keyword evidence="3" id="KW-0809">Transit peptide</keyword>
<keyword evidence="6" id="KW-0732">Signal</keyword>
<evidence type="ECO:0000256" key="6">
    <source>
        <dbReference type="SAM" id="SignalP"/>
    </source>
</evidence>
<gene>
    <name evidence="7" type="ORF">CALVIDRAFT_139650</name>
</gene>
<feature type="chain" id="PRO_5007890116" evidence="6">
    <location>
        <begin position="25"/>
        <end position="184"/>
    </location>
</feature>
<dbReference type="EMBL" id="KV417285">
    <property type="protein sequence ID" value="KZO96238.1"/>
    <property type="molecule type" value="Genomic_DNA"/>
</dbReference>
<dbReference type="InterPro" id="IPR036418">
    <property type="entry name" value="Cyt_c_oxidase_su6a_sf"/>
</dbReference>
<keyword evidence="4" id="KW-0496">Mitochondrion</keyword>
<evidence type="ECO:0000256" key="4">
    <source>
        <dbReference type="ARBA" id="ARBA00023128"/>
    </source>
</evidence>
<evidence type="ECO:0000256" key="5">
    <source>
        <dbReference type="ARBA" id="ARBA00023136"/>
    </source>
</evidence>
<keyword evidence="8" id="KW-1185">Reference proteome</keyword>
<organism evidence="7 8">
    <name type="scientific">Calocera viscosa (strain TUFC12733)</name>
    <dbReference type="NCBI Taxonomy" id="1330018"/>
    <lineage>
        <taxon>Eukaryota</taxon>
        <taxon>Fungi</taxon>
        <taxon>Dikarya</taxon>
        <taxon>Basidiomycota</taxon>
        <taxon>Agaricomycotina</taxon>
        <taxon>Dacrymycetes</taxon>
        <taxon>Dacrymycetales</taxon>
        <taxon>Dacrymycetaceae</taxon>
        <taxon>Calocera</taxon>
    </lineage>
</organism>
<dbReference type="Pfam" id="PF02046">
    <property type="entry name" value="COX6A"/>
    <property type="match status" value="1"/>
</dbReference>
<evidence type="ECO:0000313" key="7">
    <source>
        <dbReference type="EMBL" id="KZO96238.1"/>
    </source>
</evidence>
<dbReference type="STRING" id="1330018.A0A167M182"/>
<dbReference type="SUPFAM" id="SSF81411">
    <property type="entry name" value="Mitochondrial cytochrome c oxidase subunit VIa"/>
    <property type="match status" value="1"/>
</dbReference>
<dbReference type="PROSITE" id="PS51257">
    <property type="entry name" value="PROKAR_LIPOPROTEIN"/>
    <property type="match status" value="1"/>
</dbReference>
<evidence type="ECO:0000313" key="8">
    <source>
        <dbReference type="Proteomes" id="UP000076738"/>
    </source>
</evidence>
<dbReference type="AlphaFoldDB" id="A0A167M182"/>
<dbReference type="OrthoDB" id="5947505at2759"/>
<feature type="signal peptide" evidence="6">
    <location>
        <begin position="1"/>
        <end position="24"/>
    </location>
</feature>
<proteinExistence type="predicted"/>
<sequence length="184" mass="20482">MRSVRLSFPLPSLSLLSCPLLGVGEREGGSKLVLVLIAAQKRPRCGGTSPTLFVCPLVRALFPSCENTGADLPLLSLPPCSYPSPCFCSYSGLRSPSLSCSRPPPPRPVVGGYFWVQRVEGEHEAHKKHLEEEAGGHLPEKPRYEYLNIRKKAFPWGNNSLFFNPHVRPVPVFFRFTLYFGSKR</sequence>
<keyword evidence="5" id="KW-0472">Membrane</keyword>
<accession>A0A167M182</accession>
<reference evidence="7 8" key="1">
    <citation type="journal article" date="2016" name="Mol. Biol. Evol.">
        <title>Comparative Genomics of Early-Diverging Mushroom-Forming Fungi Provides Insights into the Origins of Lignocellulose Decay Capabilities.</title>
        <authorList>
            <person name="Nagy L.G."/>
            <person name="Riley R."/>
            <person name="Tritt A."/>
            <person name="Adam C."/>
            <person name="Daum C."/>
            <person name="Floudas D."/>
            <person name="Sun H."/>
            <person name="Yadav J.S."/>
            <person name="Pangilinan J."/>
            <person name="Larsson K.H."/>
            <person name="Matsuura K."/>
            <person name="Barry K."/>
            <person name="Labutti K."/>
            <person name="Kuo R."/>
            <person name="Ohm R.A."/>
            <person name="Bhattacharya S.S."/>
            <person name="Shirouzu T."/>
            <person name="Yoshinaga Y."/>
            <person name="Martin F.M."/>
            <person name="Grigoriev I.V."/>
            <person name="Hibbett D.S."/>
        </authorList>
    </citation>
    <scope>NUCLEOTIDE SEQUENCE [LARGE SCALE GENOMIC DNA]</scope>
    <source>
        <strain evidence="7 8">TUFC12733</strain>
    </source>
</reference>
<dbReference type="Proteomes" id="UP000076738">
    <property type="component" value="Unassembled WGS sequence"/>
</dbReference>
<protein>
    <submittedName>
        <fullName evidence="7">Uncharacterized protein</fullName>
    </submittedName>
</protein>
<dbReference type="InterPro" id="IPR001349">
    <property type="entry name" value="Cyt_c_oxidase_su6a"/>
</dbReference>
<evidence type="ECO:0000256" key="3">
    <source>
        <dbReference type="ARBA" id="ARBA00022946"/>
    </source>
</evidence>
<evidence type="ECO:0000256" key="1">
    <source>
        <dbReference type="ARBA" id="ARBA00004273"/>
    </source>
</evidence>
<evidence type="ECO:0000256" key="2">
    <source>
        <dbReference type="ARBA" id="ARBA00022792"/>
    </source>
</evidence>
<comment type="subcellular location">
    <subcellularLocation>
        <location evidence="1">Mitochondrion inner membrane</location>
    </subcellularLocation>
</comment>
<name>A0A167M182_CALVF</name>
<dbReference type="GO" id="GO:0005743">
    <property type="term" value="C:mitochondrial inner membrane"/>
    <property type="evidence" value="ECO:0007669"/>
    <property type="project" value="UniProtKB-SubCell"/>
</dbReference>
<dbReference type="Gene3D" id="4.10.95.10">
    <property type="entry name" value="Cytochrome c oxidase, subunit VIa"/>
    <property type="match status" value="1"/>
</dbReference>
<keyword evidence="2" id="KW-0999">Mitochondrion inner membrane</keyword>